<gene>
    <name evidence="1" type="ORF">L195_g026780</name>
</gene>
<reference evidence="1 2" key="1">
    <citation type="journal article" date="2014" name="Am. J. Bot.">
        <title>Genome assembly and annotation for red clover (Trifolium pratense; Fabaceae).</title>
        <authorList>
            <person name="Istvanek J."/>
            <person name="Jaros M."/>
            <person name="Krenek A."/>
            <person name="Repkova J."/>
        </authorList>
    </citation>
    <scope>NUCLEOTIDE SEQUENCE [LARGE SCALE GENOMIC DNA]</scope>
    <source>
        <strain evidence="2">cv. Tatra</strain>
        <tissue evidence="1">Young leaves</tissue>
    </source>
</reference>
<name>A0A2K3NK78_TRIPR</name>
<reference evidence="1 2" key="2">
    <citation type="journal article" date="2017" name="Front. Plant Sci.">
        <title>Gene Classification and Mining of Molecular Markers Useful in Red Clover (Trifolium pratense) Breeding.</title>
        <authorList>
            <person name="Istvanek J."/>
            <person name="Dluhosova J."/>
            <person name="Dluhos P."/>
            <person name="Patkova L."/>
            <person name="Nedelnik J."/>
            <person name="Repkova J."/>
        </authorList>
    </citation>
    <scope>NUCLEOTIDE SEQUENCE [LARGE SCALE GENOMIC DNA]</scope>
    <source>
        <strain evidence="2">cv. Tatra</strain>
        <tissue evidence="1">Young leaves</tissue>
    </source>
</reference>
<dbReference type="EMBL" id="ASHM01022641">
    <property type="protein sequence ID" value="PNY03448.1"/>
    <property type="molecule type" value="Genomic_DNA"/>
</dbReference>
<comment type="caution">
    <text evidence="1">The sequence shown here is derived from an EMBL/GenBank/DDBJ whole genome shotgun (WGS) entry which is preliminary data.</text>
</comment>
<evidence type="ECO:0000313" key="1">
    <source>
        <dbReference type="EMBL" id="PNY03448.1"/>
    </source>
</evidence>
<evidence type="ECO:0000313" key="2">
    <source>
        <dbReference type="Proteomes" id="UP000236291"/>
    </source>
</evidence>
<proteinExistence type="predicted"/>
<accession>A0A2K3NK78</accession>
<dbReference type="AlphaFoldDB" id="A0A2K3NK78"/>
<organism evidence="1 2">
    <name type="scientific">Trifolium pratense</name>
    <name type="common">Red clover</name>
    <dbReference type="NCBI Taxonomy" id="57577"/>
    <lineage>
        <taxon>Eukaryota</taxon>
        <taxon>Viridiplantae</taxon>
        <taxon>Streptophyta</taxon>
        <taxon>Embryophyta</taxon>
        <taxon>Tracheophyta</taxon>
        <taxon>Spermatophyta</taxon>
        <taxon>Magnoliopsida</taxon>
        <taxon>eudicotyledons</taxon>
        <taxon>Gunneridae</taxon>
        <taxon>Pentapetalae</taxon>
        <taxon>rosids</taxon>
        <taxon>fabids</taxon>
        <taxon>Fabales</taxon>
        <taxon>Fabaceae</taxon>
        <taxon>Papilionoideae</taxon>
        <taxon>50 kb inversion clade</taxon>
        <taxon>NPAAA clade</taxon>
        <taxon>Hologalegina</taxon>
        <taxon>IRL clade</taxon>
        <taxon>Trifolieae</taxon>
        <taxon>Trifolium</taxon>
    </lineage>
</organism>
<dbReference type="Proteomes" id="UP000236291">
    <property type="component" value="Unassembled WGS sequence"/>
</dbReference>
<protein>
    <submittedName>
        <fullName evidence="1">Uncharacterized protein</fullName>
    </submittedName>
</protein>
<sequence>ASESVKKLNDFITNLDFVSIQMCCFIHHINNTVLAVQAVFDPGERANSILPFTDFKICCDVRLWWMPWDRGKKPFDIGRNLLSIIT</sequence>
<feature type="non-terminal residue" evidence="1">
    <location>
        <position position="1"/>
    </location>
</feature>